<keyword evidence="2" id="KW-0472">Membrane</keyword>
<dbReference type="KEGG" id="cre:CHLRE_10g435775v5"/>
<protein>
    <submittedName>
        <fullName evidence="3">Uncharacterized protein</fullName>
    </submittedName>
</protein>
<sequence length="190" mass="20027">MPPPRARGHGGAADEEPENEDPMVKAAKIQAAGLTGAALVVGGLMFAGFYVSSMVAAGELTDGTLLRELYIALRVPDALRDILRGNVRQLRPNVLDACNARTKARSALVLETQSAGRPRTSAELALTVYWDMTVATTPKAAATMGAPFAKASRVNRPAATIGPCLSRLVRRLLSFTVKLSGTPRRASAST</sequence>
<keyword evidence="2" id="KW-1133">Transmembrane helix</keyword>
<keyword evidence="2" id="KW-0812">Transmembrane</keyword>
<evidence type="ECO:0000256" key="2">
    <source>
        <dbReference type="SAM" id="Phobius"/>
    </source>
</evidence>
<gene>
    <name evidence="3" type="ORF">CHLRE_10g435775v5</name>
</gene>
<dbReference type="OrthoDB" id="10613612at2759"/>
<dbReference type="InParanoid" id="A0A2K3DA61"/>
<dbReference type="AlphaFoldDB" id="A0A2K3DA61"/>
<dbReference type="Proteomes" id="UP000006906">
    <property type="component" value="Chromosome 10"/>
</dbReference>
<dbReference type="RefSeq" id="XP_042920114.1">
    <property type="nucleotide sequence ID" value="XM_043066717.1"/>
</dbReference>
<dbReference type="Gramene" id="PNW77420">
    <property type="protein sequence ID" value="PNW77420"/>
    <property type="gene ID" value="CHLRE_10g435775v5"/>
</dbReference>
<accession>A0A2K3DA61</accession>
<proteinExistence type="predicted"/>
<organism evidence="3 4">
    <name type="scientific">Chlamydomonas reinhardtii</name>
    <name type="common">Chlamydomonas smithii</name>
    <dbReference type="NCBI Taxonomy" id="3055"/>
    <lineage>
        <taxon>Eukaryota</taxon>
        <taxon>Viridiplantae</taxon>
        <taxon>Chlorophyta</taxon>
        <taxon>core chlorophytes</taxon>
        <taxon>Chlorophyceae</taxon>
        <taxon>CS clade</taxon>
        <taxon>Chlamydomonadales</taxon>
        <taxon>Chlamydomonadaceae</taxon>
        <taxon>Chlamydomonas</taxon>
    </lineage>
</organism>
<keyword evidence="4" id="KW-1185">Reference proteome</keyword>
<feature type="transmembrane region" description="Helical" evidence="2">
    <location>
        <begin position="29"/>
        <end position="51"/>
    </location>
</feature>
<evidence type="ECO:0000313" key="3">
    <source>
        <dbReference type="EMBL" id="PNW77420.1"/>
    </source>
</evidence>
<evidence type="ECO:0000256" key="1">
    <source>
        <dbReference type="SAM" id="MobiDB-lite"/>
    </source>
</evidence>
<reference evidence="3 4" key="1">
    <citation type="journal article" date="2007" name="Science">
        <title>The Chlamydomonas genome reveals the evolution of key animal and plant functions.</title>
        <authorList>
            <person name="Merchant S.S."/>
            <person name="Prochnik S.E."/>
            <person name="Vallon O."/>
            <person name="Harris E.H."/>
            <person name="Karpowicz S.J."/>
            <person name="Witman G.B."/>
            <person name="Terry A."/>
            <person name="Salamov A."/>
            <person name="Fritz-Laylin L.K."/>
            <person name="Marechal-Drouard L."/>
            <person name="Marshall W.F."/>
            <person name="Qu L.H."/>
            <person name="Nelson D.R."/>
            <person name="Sanderfoot A.A."/>
            <person name="Spalding M.H."/>
            <person name="Kapitonov V.V."/>
            <person name="Ren Q."/>
            <person name="Ferris P."/>
            <person name="Lindquist E."/>
            <person name="Shapiro H."/>
            <person name="Lucas S.M."/>
            <person name="Grimwood J."/>
            <person name="Schmutz J."/>
            <person name="Cardol P."/>
            <person name="Cerutti H."/>
            <person name="Chanfreau G."/>
            <person name="Chen C.L."/>
            <person name="Cognat V."/>
            <person name="Croft M.T."/>
            <person name="Dent R."/>
            <person name="Dutcher S."/>
            <person name="Fernandez E."/>
            <person name="Fukuzawa H."/>
            <person name="Gonzalez-Ballester D."/>
            <person name="Gonzalez-Halphen D."/>
            <person name="Hallmann A."/>
            <person name="Hanikenne M."/>
            <person name="Hippler M."/>
            <person name="Inwood W."/>
            <person name="Jabbari K."/>
            <person name="Kalanon M."/>
            <person name="Kuras R."/>
            <person name="Lefebvre P.A."/>
            <person name="Lemaire S.D."/>
            <person name="Lobanov A.V."/>
            <person name="Lohr M."/>
            <person name="Manuell A."/>
            <person name="Meier I."/>
            <person name="Mets L."/>
            <person name="Mittag M."/>
            <person name="Mittelmeier T."/>
            <person name="Moroney J.V."/>
            <person name="Moseley J."/>
            <person name="Napoli C."/>
            <person name="Nedelcu A.M."/>
            <person name="Niyogi K."/>
            <person name="Novoselov S.V."/>
            <person name="Paulsen I.T."/>
            <person name="Pazour G."/>
            <person name="Purton S."/>
            <person name="Ral J.P."/>
            <person name="Riano-Pachon D.M."/>
            <person name="Riekhof W."/>
            <person name="Rymarquis L."/>
            <person name="Schroda M."/>
            <person name="Stern D."/>
            <person name="Umen J."/>
            <person name="Willows R."/>
            <person name="Wilson N."/>
            <person name="Zimmer S.L."/>
            <person name="Allmer J."/>
            <person name="Balk J."/>
            <person name="Bisova K."/>
            <person name="Chen C.J."/>
            <person name="Elias M."/>
            <person name="Gendler K."/>
            <person name="Hauser C."/>
            <person name="Lamb M.R."/>
            <person name="Ledford H."/>
            <person name="Long J.C."/>
            <person name="Minagawa J."/>
            <person name="Page M.D."/>
            <person name="Pan J."/>
            <person name="Pootakham W."/>
            <person name="Roje S."/>
            <person name="Rose A."/>
            <person name="Stahlberg E."/>
            <person name="Terauchi A.M."/>
            <person name="Yang P."/>
            <person name="Ball S."/>
            <person name="Bowler C."/>
            <person name="Dieckmann C.L."/>
            <person name="Gladyshev V.N."/>
            <person name="Green P."/>
            <person name="Jorgensen R."/>
            <person name="Mayfield S."/>
            <person name="Mueller-Roeber B."/>
            <person name="Rajamani S."/>
            <person name="Sayre R.T."/>
            <person name="Brokstein P."/>
            <person name="Dubchak I."/>
            <person name="Goodstein D."/>
            <person name="Hornick L."/>
            <person name="Huang Y.W."/>
            <person name="Jhaveri J."/>
            <person name="Luo Y."/>
            <person name="Martinez D."/>
            <person name="Ngau W.C."/>
            <person name="Otillar B."/>
            <person name="Poliakov A."/>
            <person name="Porter A."/>
            <person name="Szajkowski L."/>
            <person name="Werner G."/>
            <person name="Zhou K."/>
            <person name="Grigoriev I.V."/>
            <person name="Rokhsar D.S."/>
            <person name="Grossman A.R."/>
        </authorList>
    </citation>
    <scope>NUCLEOTIDE SEQUENCE [LARGE SCALE GENOMIC DNA]</scope>
    <source>
        <strain evidence="4">CC-503</strain>
    </source>
</reference>
<dbReference type="ExpressionAtlas" id="A0A2K3DA61">
    <property type="expression patterns" value="baseline"/>
</dbReference>
<name>A0A2K3DA61_CHLRE</name>
<feature type="region of interest" description="Disordered" evidence="1">
    <location>
        <begin position="1"/>
        <end position="22"/>
    </location>
</feature>
<evidence type="ECO:0000313" key="4">
    <source>
        <dbReference type="Proteomes" id="UP000006906"/>
    </source>
</evidence>
<dbReference type="GeneID" id="66055012"/>
<dbReference type="EMBL" id="CM008971">
    <property type="protein sequence ID" value="PNW77420.1"/>
    <property type="molecule type" value="Genomic_DNA"/>
</dbReference>